<name>A0A0Q3QPF7_9BACI</name>
<dbReference type="AlphaFoldDB" id="A0A0Q3QPF7"/>
<evidence type="ECO:0000259" key="1">
    <source>
        <dbReference type="Pfam" id="PF01636"/>
    </source>
</evidence>
<keyword evidence="2" id="KW-0808">Transferase</keyword>
<dbReference type="GO" id="GO:0016301">
    <property type="term" value="F:kinase activity"/>
    <property type="evidence" value="ECO:0007669"/>
    <property type="project" value="UniProtKB-KW"/>
</dbReference>
<dbReference type="InterPro" id="IPR002575">
    <property type="entry name" value="Aminoglycoside_PTrfase"/>
</dbReference>
<dbReference type="PATRIC" id="fig|1637975.4.peg.2574"/>
<dbReference type="SUPFAM" id="SSF56112">
    <property type="entry name" value="Protein kinase-like (PK-like)"/>
    <property type="match status" value="1"/>
</dbReference>
<dbReference type="EMBL" id="LJIX01000006">
    <property type="protein sequence ID" value="KQL19488.1"/>
    <property type="molecule type" value="Genomic_DNA"/>
</dbReference>
<dbReference type="Gene3D" id="3.30.200.20">
    <property type="entry name" value="Phosphorylase Kinase, domain 1"/>
    <property type="match status" value="1"/>
</dbReference>
<dbReference type="Gene3D" id="1.20.58.840">
    <property type="match status" value="1"/>
</dbReference>
<gene>
    <name evidence="2" type="ORF">AN957_13575</name>
</gene>
<keyword evidence="2" id="KW-0418">Kinase</keyword>
<comment type="caution">
    <text evidence="2">The sequence shown here is derived from an EMBL/GenBank/DDBJ whole genome shotgun (WGS) entry which is preliminary data.</text>
</comment>
<dbReference type="RefSeq" id="WP_056684656.1">
    <property type="nucleotide sequence ID" value="NZ_CP041305.1"/>
</dbReference>
<sequence>MDRIKKIMKVHYNTDITNIRSLKGGWASLAYQVSNNNNQFFLKVYEKSRSSTRQLTRSINNYVPIIEWLTHNSELKEKISVPLLADDGSYKCEDDYGIYLLYDYINGETIGNQELKDVQVYQLSGFISTLHSYGQEIPIDTSSIKENFEVPFLQFFSNILKRENNQIPIEIRESVSSCIPQLKDVINKVEKLAAYLKNSDLRMALCHTDLHNWNLMQTSKQLILVDWEGLKIAPVEADLMFFVNKPYFNTFLRRYQETHKNFKLNLDALHFYQGRRKLEDLGELLEQLLFDSLNEQGRVVTINYIKEELRTLNECFYEE</sequence>
<feature type="domain" description="Aminoglycoside phosphotransferase" evidence="1">
    <location>
        <begin position="19"/>
        <end position="259"/>
    </location>
</feature>
<accession>A0A0Q3QPF7</accession>
<dbReference type="STRING" id="1637975.AN957_13575"/>
<evidence type="ECO:0000313" key="3">
    <source>
        <dbReference type="Proteomes" id="UP000050996"/>
    </source>
</evidence>
<dbReference type="Gene3D" id="1.10.510.10">
    <property type="entry name" value="Transferase(Phosphotransferase) domain 1"/>
    <property type="match status" value="1"/>
</dbReference>
<evidence type="ECO:0000313" key="2">
    <source>
        <dbReference type="EMBL" id="KQL19488.1"/>
    </source>
</evidence>
<protein>
    <submittedName>
        <fullName evidence="2">Kinase</fullName>
    </submittedName>
</protein>
<dbReference type="InterPro" id="IPR011009">
    <property type="entry name" value="Kinase-like_dom_sf"/>
</dbReference>
<keyword evidence="3" id="KW-1185">Reference proteome</keyword>
<organism evidence="2 3">
    <name type="scientific">Cytobacillus solani</name>
    <dbReference type="NCBI Taxonomy" id="1637975"/>
    <lineage>
        <taxon>Bacteria</taxon>
        <taxon>Bacillati</taxon>
        <taxon>Bacillota</taxon>
        <taxon>Bacilli</taxon>
        <taxon>Bacillales</taxon>
        <taxon>Bacillaceae</taxon>
        <taxon>Cytobacillus</taxon>
    </lineage>
</organism>
<proteinExistence type="predicted"/>
<dbReference type="Pfam" id="PF01636">
    <property type="entry name" value="APH"/>
    <property type="match status" value="1"/>
</dbReference>
<reference evidence="2 3" key="1">
    <citation type="submission" date="2015-09" db="EMBL/GenBank/DDBJ databases">
        <title>Genome sequencing project for genomic taxonomy and phylogenomics of Bacillus-like bacteria.</title>
        <authorList>
            <person name="Liu B."/>
            <person name="Wang J."/>
            <person name="Zhu Y."/>
            <person name="Liu G."/>
            <person name="Chen Q."/>
            <person name="Chen Z."/>
            <person name="Lan J."/>
            <person name="Che J."/>
            <person name="Ge C."/>
            <person name="Shi H."/>
            <person name="Pan Z."/>
            <person name="Liu X."/>
        </authorList>
    </citation>
    <scope>NUCLEOTIDE SEQUENCE [LARGE SCALE GENOMIC DNA]</scope>
    <source>
        <strain evidence="2 3">FJAT-18043</strain>
    </source>
</reference>
<dbReference type="Proteomes" id="UP000050996">
    <property type="component" value="Unassembled WGS sequence"/>
</dbReference>